<gene>
    <name evidence="2" type="ORF">QUG98_05305</name>
</gene>
<reference evidence="2 3" key="1">
    <citation type="submission" date="2023-06" db="EMBL/GenBank/DDBJ databases">
        <authorList>
            <person name="Feng G."/>
            <person name="Li J."/>
            <person name="Zhu H."/>
        </authorList>
    </citation>
    <scope>NUCLEOTIDE SEQUENCE [LARGE SCALE GENOMIC DNA]</scope>
    <source>
        <strain evidence="2 3">RHCJP20</strain>
    </source>
</reference>
<dbReference type="InterPro" id="IPR036188">
    <property type="entry name" value="FAD/NAD-bd_sf"/>
</dbReference>
<comment type="caution">
    <text evidence="2">The sequence shown here is derived from an EMBL/GenBank/DDBJ whole genome shotgun (WGS) entry which is preliminary data.</text>
</comment>
<keyword evidence="3" id="KW-1185">Reference proteome</keyword>
<name>A0ABT7TE61_9MICO</name>
<protein>
    <submittedName>
        <fullName evidence="2">Lycopene cyclase family protein</fullName>
    </submittedName>
</protein>
<accession>A0ABT7TE61</accession>
<proteinExistence type="predicted"/>
<feature type="region of interest" description="Disordered" evidence="1">
    <location>
        <begin position="1"/>
        <end position="23"/>
    </location>
</feature>
<evidence type="ECO:0000313" key="3">
    <source>
        <dbReference type="Proteomes" id="UP001235720"/>
    </source>
</evidence>
<dbReference type="RefSeq" id="WP_289469588.1">
    <property type="nucleotide sequence ID" value="NZ_JAUCMM010000003.1"/>
</dbReference>
<dbReference type="EMBL" id="JAUCMM010000003">
    <property type="protein sequence ID" value="MDM7887868.1"/>
    <property type="molecule type" value="Genomic_DNA"/>
</dbReference>
<evidence type="ECO:0000313" key="2">
    <source>
        <dbReference type="EMBL" id="MDM7887868.1"/>
    </source>
</evidence>
<dbReference type="Pfam" id="PF05834">
    <property type="entry name" value="Lycopene_cycl"/>
    <property type="match status" value="1"/>
</dbReference>
<organism evidence="2 3">
    <name type="scientific">Curtobacterium subtropicum</name>
    <dbReference type="NCBI Taxonomy" id="3055138"/>
    <lineage>
        <taxon>Bacteria</taxon>
        <taxon>Bacillati</taxon>
        <taxon>Actinomycetota</taxon>
        <taxon>Actinomycetes</taxon>
        <taxon>Micrococcales</taxon>
        <taxon>Microbacteriaceae</taxon>
        <taxon>Curtobacterium</taxon>
    </lineage>
</organism>
<feature type="compositionally biased region" description="Low complexity" evidence="1">
    <location>
        <begin position="1"/>
        <end position="22"/>
    </location>
</feature>
<dbReference type="Proteomes" id="UP001235720">
    <property type="component" value="Unassembled WGS sequence"/>
</dbReference>
<evidence type="ECO:0000256" key="1">
    <source>
        <dbReference type="SAM" id="MobiDB-lite"/>
    </source>
</evidence>
<dbReference type="SUPFAM" id="SSF51905">
    <property type="entry name" value="FAD/NAD(P)-binding domain"/>
    <property type="match status" value="1"/>
</dbReference>
<sequence>MSTVSVADTGTTTTGAGAHVAPAPGPVAGPLPASVDVAVVGGGCSGIATAVHLAALPGDPSVLVLEGRSTPDPRSWCSWDDGSDPLPEARSASWTRWEVRTDRGTSVGTDPDHPYVLVRAADRRAAAERRLAALGGVRVVDGAPVTAVTAVPVTDGPGVSVESALGTVRAASVLDARGPRCPEHVGAGRVLLHQRFVGHWITADRPVFDTTTATLMDFTGQAAPGPVRFVYVLPVSPTEALVESTLFTPDAADPFDHEDHVTQYVERRWDLRPDEWRIVDSERGCIPMTDAPVRTGARWSDAEAVVGTTRPSSGYGFARSNRHSAVVAQHLAAGTPVPPFVDGWRTRFLDAVFLRFLRDRPEQAPEAFRRLFALPGPLVVRFLTERSTSADDVRIVLALQKPPFLAALVRTVVDAVTRRRTEAVAHADADADVDARRGRAAGSTR</sequence>
<dbReference type="Gene3D" id="3.50.50.60">
    <property type="entry name" value="FAD/NAD(P)-binding domain"/>
    <property type="match status" value="1"/>
</dbReference>